<keyword evidence="4" id="KW-0964">Secreted</keyword>
<feature type="domain" description="Lipocalin/cytosolic fatty-acid binding" evidence="8">
    <location>
        <begin position="37"/>
        <end position="110"/>
    </location>
</feature>
<dbReference type="GO" id="GO:0000302">
    <property type="term" value="P:response to reactive oxygen species"/>
    <property type="evidence" value="ECO:0000318"/>
    <property type="project" value="GO_Central"/>
</dbReference>
<dbReference type="PANTHER" id="PTHR10612:SF58">
    <property type="entry name" value="APOLIPOPROTEIN D"/>
    <property type="match status" value="1"/>
</dbReference>
<dbReference type="InterPro" id="IPR012674">
    <property type="entry name" value="Calycin"/>
</dbReference>
<keyword evidence="5" id="KW-0873">Pyrrolidone carboxylic acid</keyword>
<reference evidence="9 10" key="1">
    <citation type="journal article" date="2007" name="Nature">
        <title>The medaka draft genome and insights into vertebrate genome evolution.</title>
        <authorList>
            <person name="Kasahara M."/>
            <person name="Naruse K."/>
            <person name="Sasaki S."/>
            <person name="Nakatani Y."/>
            <person name="Qu W."/>
            <person name="Ahsan B."/>
            <person name="Yamada T."/>
            <person name="Nagayasu Y."/>
            <person name="Doi K."/>
            <person name="Kasai Y."/>
            <person name="Jindo T."/>
            <person name="Kobayashi D."/>
            <person name="Shimada A."/>
            <person name="Toyoda A."/>
            <person name="Kuroki Y."/>
            <person name="Fujiyama A."/>
            <person name="Sasaki T."/>
            <person name="Shimizu A."/>
            <person name="Asakawa S."/>
            <person name="Shimizu N."/>
            <person name="Hashimoto S."/>
            <person name="Yang J."/>
            <person name="Lee Y."/>
            <person name="Matsushima K."/>
            <person name="Sugano S."/>
            <person name="Sakaizumi M."/>
            <person name="Narita T."/>
            <person name="Ohishi K."/>
            <person name="Haga S."/>
            <person name="Ohta F."/>
            <person name="Nomoto H."/>
            <person name="Nogata K."/>
            <person name="Morishita T."/>
            <person name="Endo T."/>
            <person name="Shin-I T."/>
            <person name="Takeda H."/>
            <person name="Morishita S."/>
            <person name="Kohara Y."/>
        </authorList>
    </citation>
    <scope>NUCLEOTIDE SEQUENCE [LARGE SCALE GENOMIC DNA]</scope>
    <source>
        <strain evidence="9 10">Hd-rR</strain>
    </source>
</reference>
<accession>A0A3B3I0H6</accession>
<dbReference type="PANTHER" id="PTHR10612">
    <property type="entry name" value="APOLIPOPROTEIN D"/>
    <property type="match status" value="1"/>
</dbReference>
<dbReference type="GO" id="GO:0006629">
    <property type="term" value="P:lipid metabolic process"/>
    <property type="evidence" value="ECO:0000318"/>
    <property type="project" value="GO_Central"/>
</dbReference>
<feature type="compositionally biased region" description="Basic residues" evidence="6">
    <location>
        <begin position="211"/>
        <end position="222"/>
    </location>
</feature>
<keyword evidence="3" id="KW-0813">Transport</keyword>
<evidence type="ECO:0000256" key="4">
    <source>
        <dbReference type="ARBA" id="ARBA00022525"/>
    </source>
</evidence>
<name>A0A3B3I0H6_ORYLA</name>
<dbReference type="AlphaFoldDB" id="A0A3B3I0H6"/>
<proteinExistence type="predicted"/>
<dbReference type="GeneTree" id="ENSGT00510000046981"/>
<feature type="region of interest" description="Disordered" evidence="6">
    <location>
        <begin position="194"/>
        <end position="224"/>
    </location>
</feature>
<comment type="subcellular location">
    <subcellularLocation>
        <location evidence="1">Secreted</location>
    </subcellularLocation>
</comment>
<dbReference type="STRING" id="8090.ENSORLP00000037451"/>
<evidence type="ECO:0000256" key="6">
    <source>
        <dbReference type="SAM" id="MobiDB-lite"/>
    </source>
</evidence>
<dbReference type="InterPro" id="IPR022272">
    <property type="entry name" value="Lipocalin_CS"/>
</dbReference>
<dbReference type="PRINTS" id="PR02058">
    <property type="entry name" value="APODVERTBRTE"/>
</dbReference>
<sequence length="252" mass="27803">MRAAHVISMTLLLAFAANAQVFKAGKCPTPAVQANFDASKYLGRWFEIQRLPTSFQVGQCSTAFYTPKAPGVIEVLNSERLDDGTVNSIVGSAKVKDPAEPAKLEVSFYEGKELEFLPVNTPLGVSAASETPPSSCRHSPRSLLGPLHRLHRPLPGVRLHRLRPVPHGAVLDPEQGAHPAEGDGGRAARHPVLHRRRRGQDAHDRPGGGILRRHGAVRRRRDHRDSSAVRLKEIKFDKETTLVFYIYPQECL</sequence>
<organism evidence="9 10">
    <name type="scientific">Oryzias latipes</name>
    <name type="common">Japanese rice fish</name>
    <name type="synonym">Japanese killifish</name>
    <dbReference type="NCBI Taxonomy" id="8090"/>
    <lineage>
        <taxon>Eukaryota</taxon>
        <taxon>Metazoa</taxon>
        <taxon>Chordata</taxon>
        <taxon>Craniata</taxon>
        <taxon>Vertebrata</taxon>
        <taxon>Euteleostomi</taxon>
        <taxon>Actinopterygii</taxon>
        <taxon>Neopterygii</taxon>
        <taxon>Teleostei</taxon>
        <taxon>Neoteleostei</taxon>
        <taxon>Acanthomorphata</taxon>
        <taxon>Ovalentaria</taxon>
        <taxon>Atherinomorphae</taxon>
        <taxon>Beloniformes</taxon>
        <taxon>Adrianichthyidae</taxon>
        <taxon>Oryziinae</taxon>
        <taxon>Oryzias</taxon>
    </lineage>
</organism>
<dbReference type="GO" id="GO:0006869">
    <property type="term" value="P:lipid transport"/>
    <property type="evidence" value="ECO:0007669"/>
    <property type="project" value="InterPro"/>
</dbReference>
<dbReference type="InterPro" id="IPR026222">
    <property type="entry name" value="ApoD_vertbrte"/>
</dbReference>
<dbReference type="GO" id="GO:0005737">
    <property type="term" value="C:cytoplasm"/>
    <property type="evidence" value="ECO:0000318"/>
    <property type="project" value="GO_Central"/>
</dbReference>
<reference evidence="9" key="3">
    <citation type="submission" date="2025-09" db="UniProtKB">
        <authorList>
            <consortium name="Ensembl"/>
        </authorList>
    </citation>
    <scope>IDENTIFICATION</scope>
    <source>
        <strain evidence="9">Hd-rR</strain>
    </source>
</reference>
<dbReference type="GO" id="GO:0005576">
    <property type="term" value="C:extracellular region"/>
    <property type="evidence" value="ECO:0007669"/>
    <property type="project" value="UniProtKB-SubCell"/>
</dbReference>
<evidence type="ECO:0000313" key="9">
    <source>
        <dbReference type="Ensembl" id="ENSORLP00000037451.1"/>
    </source>
</evidence>
<dbReference type="SUPFAM" id="SSF50814">
    <property type="entry name" value="Lipocalins"/>
    <property type="match status" value="1"/>
</dbReference>
<evidence type="ECO:0000256" key="5">
    <source>
        <dbReference type="ARBA" id="ARBA00023283"/>
    </source>
</evidence>
<dbReference type="InterPro" id="IPR000566">
    <property type="entry name" value="Lipocln_cytosolic_FA-bd_dom"/>
</dbReference>
<evidence type="ECO:0000256" key="1">
    <source>
        <dbReference type="ARBA" id="ARBA00004613"/>
    </source>
</evidence>
<evidence type="ECO:0000259" key="8">
    <source>
        <dbReference type="Pfam" id="PF08212"/>
    </source>
</evidence>
<feature type="chain" id="PRO_5017441070" description="Apolipoprotein D" evidence="7">
    <location>
        <begin position="20"/>
        <end position="252"/>
    </location>
</feature>
<evidence type="ECO:0000313" key="10">
    <source>
        <dbReference type="Proteomes" id="UP000001038"/>
    </source>
</evidence>
<dbReference type="Pfam" id="PF08212">
    <property type="entry name" value="Lipocalin_2"/>
    <property type="match status" value="1"/>
</dbReference>
<keyword evidence="7" id="KW-0732">Signal</keyword>
<dbReference type="GO" id="GO:0008289">
    <property type="term" value="F:lipid binding"/>
    <property type="evidence" value="ECO:0007669"/>
    <property type="project" value="InterPro"/>
</dbReference>
<dbReference type="PRINTS" id="PR01219">
    <property type="entry name" value="APOLIPOPROTD"/>
</dbReference>
<dbReference type="InParanoid" id="A0A3B3I0H6"/>
<reference evidence="9" key="2">
    <citation type="submission" date="2025-08" db="UniProtKB">
        <authorList>
            <consortium name="Ensembl"/>
        </authorList>
    </citation>
    <scope>IDENTIFICATION</scope>
    <source>
        <strain evidence="9">Hd-rR</strain>
    </source>
</reference>
<dbReference type="GO" id="GO:0042246">
    <property type="term" value="P:tissue regeneration"/>
    <property type="evidence" value="ECO:0007669"/>
    <property type="project" value="InterPro"/>
</dbReference>
<protein>
    <recommendedName>
        <fullName evidence="2">Apolipoprotein D</fullName>
    </recommendedName>
</protein>
<evidence type="ECO:0000256" key="2">
    <source>
        <dbReference type="ARBA" id="ARBA00019890"/>
    </source>
</evidence>
<evidence type="ECO:0000256" key="7">
    <source>
        <dbReference type="SAM" id="SignalP"/>
    </source>
</evidence>
<dbReference type="Proteomes" id="UP000001038">
    <property type="component" value="Chromosome 17"/>
</dbReference>
<feature type="signal peptide" evidence="7">
    <location>
        <begin position="1"/>
        <end position="19"/>
    </location>
</feature>
<evidence type="ECO:0000256" key="3">
    <source>
        <dbReference type="ARBA" id="ARBA00022448"/>
    </source>
</evidence>
<dbReference type="Ensembl" id="ENSORLT00000035264.1">
    <property type="protein sequence ID" value="ENSORLP00000037451.1"/>
    <property type="gene ID" value="ENSORLG00000021914.1"/>
</dbReference>
<dbReference type="GO" id="GO:0007420">
    <property type="term" value="P:brain development"/>
    <property type="evidence" value="ECO:0007669"/>
    <property type="project" value="InterPro"/>
</dbReference>
<gene>
    <name evidence="9" type="primary">apoda.2</name>
</gene>
<keyword evidence="10" id="KW-1185">Reference proteome</keyword>
<dbReference type="Gene3D" id="2.40.128.20">
    <property type="match status" value="1"/>
</dbReference>
<dbReference type="PROSITE" id="PS00213">
    <property type="entry name" value="LIPOCALIN"/>
    <property type="match status" value="1"/>
</dbReference>
<dbReference type="InterPro" id="IPR002969">
    <property type="entry name" value="ApolipopD"/>
</dbReference>
<dbReference type="Bgee" id="ENSORLG00000021914">
    <property type="expression patterns" value="Expressed in sexually immature organism and 7 other cell types or tissues"/>
</dbReference>